<evidence type="ECO:0000313" key="2">
    <source>
        <dbReference type="EMBL" id="ADF60046.1"/>
    </source>
</evidence>
<dbReference type="InterPro" id="IPR036388">
    <property type="entry name" value="WH-like_DNA-bd_sf"/>
</dbReference>
<dbReference type="PANTHER" id="PTHR37478:SF2">
    <property type="entry name" value="UPF0251 PROTEIN TK0562"/>
    <property type="match status" value="1"/>
</dbReference>
<dbReference type="AlphaFoldDB" id="A0A0H3CFY3"/>
<gene>
    <name evidence="2" type="ordered locus">ECL_00480</name>
</gene>
<organism evidence="2 3">
    <name type="scientific">Enterobacter cloacae subsp. cloacae (strain ATCC 13047 / DSM 30054 / NBRC 13535 / NCTC 10005 / WDCM 00083 / NCDC 279-56)</name>
    <dbReference type="NCBI Taxonomy" id="716541"/>
    <lineage>
        <taxon>Bacteria</taxon>
        <taxon>Pseudomonadati</taxon>
        <taxon>Pseudomonadota</taxon>
        <taxon>Gammaproteobacteria</taxon>
        <taxon>Enterobacterales</taxon>
        <taxon>Enterobacteriaceae</taxon>
        <taxon>Enterobacter</taxon>
        <taxon>Enterobacter cloacae complex</taxon>
    </lineage>
</organism>
<accession>A0A0H3CFY3</accession>
<dbReference type="STRING" id="716541.ECL_00480"/>
<reference evidence="2 3" key="1">
    <citation type="journal article" date="2010" name="J. Bacteriol.">
        <title>Complete genome sequence of Enterobacter cloacae subsp. cloacae type strain ATCC 13047.</title>
        <authorList>
            <person name="Ren Y."/>
            <person name="Ren Y."/>
            <person name="Zhou Z."/>
            <person name="Guo X."/>
            <person name="Li Y."/>
            <person name="Feng L."/>
            <person name="Wang L."/>
        </authorList>
    </citation>
    <scope>NUCLEOTIDE SEQUENCE [LARGE SCALE GENOMIC DNA]</scope>
    <source>
        <strain evidence="3">ATCC 13047 / DSM 30054 / NBRC 13535 / NCTC 10005 / WDCM 00083 / NCDC 279-56</strain>
    </source>
</reference>
<evidence type="ECO:0000256" key="1">
    <source>
        <dbReference type="ARBA" id="ARBA00009350"/>
    </source>
</evidence>
<dbReference type="Pfam" id="PF02001">
    <property type="entry name" value="DUF134"/>
    <property type="match status" value="1"/>
</dbReference>
<dbReference type="EMBL" id="CP001918">
    <property type="protein sequence ID" value="ADF60046.1"/>
    <property type="molecule type" value="Genomic_DNA"/>
</dbReference>
<dbReference type="InterPro" id="IPR002852">
    <property type="entry name" value="UPF0251"/>
</dbReference>
<dbReference type="KEGG" id="enc:ECL_00480"/>
<keyword evidence="3" id="KW-1185">Reference proteome</keyword>
<dbReference type="EnsemblBacteria" id="ADF60046">
    <property type="protein sequence ID" value="ADF60046"/>
    <property type="gene ID" value="ECL_00480"/>
</dbReference>
<dbReference type="Proteomes" id="UP000002363">
    <property type="component" value="Chromosome"/>
</dbReference>
<dbReference type="HOGENOM" id="CLU_094511_2_2_6"/>
<dbReference type="PANTHER" id="PTHR37478">
    <property type="match status" value="1"/>
</dbReference>
<dbReference type="InterPro" id="IPR013324">
    <property type="entry name" value="RNA_pol_sigma_r3/r4-like"/>
</dbReference>
<keyword evidence="2" id="KW-0238">DNA-binding</keyword>
<dbReference type="OrthoDB" id="280278at2"/>
<dbReference type="eggNOG" id="COG1342">
    <property type="taxonomic scope" value="Bacteria"/>
</dbReference>
<name>A0A0H3CFY3_ENTCC</name>
<sequence length="81" mass="9043">MSQLEHVHLKEDEFEALRLVDLLGMQQQEAAVAMGVSRQTLANVLKAARFKVVDCLTQGKALIMHSEREGVTQDDHSHSSE</sequence>
<dbReference type="Gene3D" id="1.10.10.10">
    <property type="entry name" value="Winged helix-like DNA-binding domain superfamily/Winged helix DNA-binding domain"/>
    <property type="match status" value="1"/>
</dbReference>
<dbReference type="GO" id="GO:0003677">
    <property type="term" value="F:DNA binding"/>
    <property type="evidence" value="ECO:0007669"/>
    <property type="project" value="UniProtKB-KW"/>
</dbReference>
<evidence type="ECO:0000313" key="3">
    <source>
        <dbReference type="Proteomes" id="UP000002363"/>
    </source>
</evidence>
<dbReference type="SUPFAM" id="SSF88659">
    <property type="entry name" value="Sigma3 and sigma4 domains of RNA polymerase sigma factors"/>
    <property type="match status" value="1"/>
</dbReference>
<comment type="similarity">
    <text evidence="1">Belongs to the UPF0251 family.</text>
</comment>
<protein>
    <submittedName>
        <fullName evidence="2">Putative DNA-binding protein</fullName>
    </submittedName>
</protein>
<proteinExistence type="inferred from homology"/>